<dbReference type="EMBL" id="UINC01050324">
    <property type="protein sequence ID" value="SVB63153.1"/>
    <property type="molecule type" value="Genomic_DNA"/>
</dbReference>
<evidence type="ECO:0000313" key="2">
    <source>
        <dbReference type="EMBL" id="SVB63153.1"/>
    </source>
</evidence>
<accession>A0A382FLQ9</accession>
<name>A0A382FLQ9_9ZZZZ</name>
<dbReference type="Pfam" id="PF01494">
    <property type="entry name" value="FAD_binding_3"/>
    <property type="match status" value="1"/>
</dbReference>
<sequence length="217" mass="23994">MDYDIVIIGGGPAGLSFACSMLNQNIKLLLVERSSIESISKPQQDGREIALTHQSRKILYELGVWSLIDEDEVSLLKEAKVYSGSSNSLLDFDAEKSSIEALGYLVPNYLIRKALYERVSQANNIDIMTGISVNDVNTSNSVAEVALSDGKTIKTRLIVAADSRFSEIRRKMGIPSLMKDFSKVMIATRMEHEKSHNHVALECFNYGHTLALLPLNG</sequence>
<protein>
    <recommendedName>
        <fullName evidence="1">FAD-binding domain-containing protein</fullName>
    </recommendedName>
</protein>
<feature type="domain" description="FAD-binding" evidence="1">
    <location>
        <begin position="3"/>
        <end position="190"/>
    </location>
</feature>
<feature type="non-terminal residue" evidence="2">
    <location>
        <position position="217"/>
    </location>
</feature>
<dbReference type="Gene3D" id="3.50.50.60">
    <property type="entry name" value="FAD/NAD(P)-binding domain"/>
    <property type="match status" value="1"/>
</dbReference>
<reference evidence="2" key="1">
    <citation type="submission" date="2018-05" db="EMBL/GenBank/DDBJ databases">
        <authorList>
            <person name="Lanie J.A."/>
            <person name="Ng W.-L."/>
            <person name="Kazmierczak K.M."/>
            <person name="Andrzejewski T.M."/>
            <person name="Davidsen T.M."/>
            <person name="Wayne K.J."/>
            <person name="Tettelin H."/>
            <person name="Glass J.I."/>
            <person name="Rusch D."/>
            <person name="Podicherti R."/>
            <person name="Tsui H.-C.T."/>
            <person name="Winkler M.E."/>
        </authorList>
    </citation>
    <scope>NUCLEOTIDE SEQUENCE</scope>
</reference>
<dbReference type="SUPFAM" id="SSF51905">
    <property type="entry name" value="FAD/NAD(P)-binding domain"/>
    <property type="match status" value="1"/>
</dbReference>
<proteinExistence type="predicted"/>
<dbReference type="PANTHER" id="PTHR43876:SF25">
    <property type="entry name" value="MONOOXYGENASE NMA2164"/>
    <property type="match status" value="1"/>
</dbReference>
<dbReference type="GO" id="GO:0071949">
    <property type="term" value="F:FAD binding"/>
    <property type="evidence" value="ECO:0007669"/>
    <property type="project" value="InterPro"/>
</dbReference>
<dbReference type="InterPro" id="IPR036188">
    <property type="entry name" value="FAD/NAD-bd_sf"/>
</dbReference>
<dbReference type="InterPro" id="IPR051205">
    <property type="entry name" value="UbiH/COQ6_monooxygenase"/>
</dbReference>
<evidence type="ECO:0000259" key="1">
    <source>
        <dbReference type="Pfam" id="PF01494"/>
    </source>
</evidence>
<dbReference type="PANTHER" id="PTHR43876">
    <property type="entry name" value="UBIQUINONE BIOSYNTHESIS MONOOXYGENASE COQ6, MITOCHONDRIAL"/>
    <property type="match status" value="1"/>
</dbReference>
<dbReference type="InterPro" id="IPR002938">
    <property type="entry name" value="FAD-bd"/>
</dbReference>
<gene>
    <name evidence="2" type="ORF">METZ01_LOCUS216007</name>
</gene>
<dbReference type="PRINTS" id="PR00420">
    <property type="entry name" value="RNGMNOXGNASE"/>
</dbReference>
<organism evidence="2">
    <name type="scientific">marine metagenome</name>
    <dbReference type="NCBI Taxonomy" id="408172"/>
    <lineage>
        <taxon>unclassified sequences</taxon>
        <taxon>metagenomes</taxon>
        <taxon>ecological metagenomes</taxon>
    </lineage>
</organism>
<dbReference type="AlphaFoldDB" id="A0A382FLQ9"/>